<evidence type="ECO:0000313" key="2">
    <source>
        <dbReference type="Proteomes" id="UP000037035"/>
    </source>
</evidence>
<comment type="caution">
    <text evidence="1">The sequence shown here is derived from an EMBL/GenBank/DDBJ whole genome shotgun (WGS) entry which is preliminary data.</text>
</comment>
<dbReference type="OrthoDB" id="373498at2759"/>
<dbReference type="InterPro" id="IPR007364">
    <property type="entry name" value="SFM1-like"/>
</dbReference>
<protein>
    <submittedName>
        <fullName evidence="1">Uncharacterized protein</fullName>
    </submittedName>
</protein>
<dbReference type="EMBL" id="LAVV01011474">
    <property type="protein sequence ID" value="KNZ47752.1"/>
    <property type="molecule type" value="Genomic_DNA"/>
</dbReference>
<keyword evidence="2" id="KW-1185">Reference proteome</keyword>
<gene>
    <name evidence="1" type="ORF">VP01_617g2</name>
</gene>
<dbReference type="STRING" id="27349.A0A0L6UHL0"/>
<name>A0A0L6UHL0_9BASI</name>
<dbReference type="PANTHER" id="PTHR35517">
    <property type="entry name" value="PROTEIN ARGININE N-METHYLTRANSFERASE SFM1"/>
    <property type="match status" value="1"/>
</dbReference>
<evidence type="ECO:0000313" key="1">
    <source>
        <dbReference type="EMBL" id="KNZ47752.1"/>
    </source>
</evidence>
<reference evidence="1 2" key="1">
    <citation type="submission" date="2015-08" db="EMBL/GenBank/DDBJ databases">
        <title>Next Generation Sequencing and Analysis of the Genome of Puccinia sorghi L Schw, the Causal Agent of Maize Common Rust.</title>
        <authorList>
            <person name="Rochi L."/>
            <person name="Burguener G."/>
            <person name="Darino M."/>
            <person name="Turjanski A."/>
            <person name="Kreff E."/>
            <person name="Dieguez M.J."/>
            <person name="Sacco F."/>
        </authorList>
    </citation>
    <scope>NUCLEOTIDE SEQUENCE [LARGE SCALE GENOMIC DNA]</scope>
    <source>
        <strain evidence="1 2">RO10H11247</strain>
    </source>
</reference>
<accession>A0A0L6UHL0</accession>
<dbReference type="PANTHER" id="PTHR35517:SF1">
    <property type="entry name" value="PROTEIN ARGININE N-METHYLTRANSFERASE SFM1"/>
    <property type="match status" value="1"/>
</dbReference>
<dbReference type="Proteomes" id="UP000037035">
    <property type="component" value="Unassembled WGS sequence"/>
</dbReference>
<dbReference type="VEuPathDB" id="FungiDB:VP01_617g2"/>
<organism evidence="1 2">
    <name type="scientific">Puccinia sorghi</name>
    <dbReference type="NCBI Taxonomy" id="27349"/>
    <lineage>
        <taxon>Eukaryota</taxon>
        <taxon>Fungi</taxon>
        <taxon>Dikarya</taxon>
        <taxon>Basidiomycota</taxon>
        <taxon>Pucciniomycotina</taxon>
        <taxon>Pucciniomycetes</taxon>
        <taxon>Pucciniales</taxon>
        <taxon>Pucciniaceae</taxon>
        <taxon>Puccinia</taxon>
    </lineage>
</organism>
<dbReference type="AlphaFoldDB" id="A0A0L6UHL0"/>
<dbReference type="GO" id="GO:0035241">
    <property type="term" value="F:protein-arginine omega-N monomethyltransferase activity"/>
    <property type="evidence" value="ECO:0007669"/>
    <property type="project" value="TreeGrafter"/>
</dbReference>
<sequence length="278" mass="30479">MGKIYAVGKSFLSVDAGRSVSDTAHVLVEHMEPDEETPAKPLPEWALLEYFHMLQQVGIVGGKKEEAEAQDDERKSTVVFSHLSQATCESLLKEINSRASSVGGGGSAIARALPDPTSSSFGGGEQLADCVCTSDSILELMKRLGVSKETVCLLDPKAEQELSPSDGERFGWFLFGGILGDDPPRDRTAELRVCGFPSRHLGPIQMTTDTALAVTKRIVQDGKTLDQLPWSLRPELVFNPKEKVQMPFRYLASPDGLPIMPDGMRELIRKDLDRAFEF</sequence>
<dbReference type="Pfam" id="PF04252">
    <property type="entry name" value="SFM1-like"/>
    <property type="match status" value="1"/>
</dbReference>
<proteinExistence type="predicted"/>
<dbReference type="CDD" id="cd18090">
    <property type="entry name" value="Arginine_MT_Sfm1"/>
    <property type="match status" value="1"/>
</dbReference>